<keyword evidence="3" id="KW-0295">Fungicide</keyword>
<keyword evidence="4" id="KW-0611">Plant defense</keyword>
<dbReference type="PANTHER" id="PTHR33830:SF23">
    <property type="entry name" value="DEFENSIN-LIKE PROTEIN 159-RELATED"/>
    <property type="match status" value="1"/>
</dbReference>
<protein>
    <recommendedName>
        <fullName evidence="8">Defensin-like protein</fullName>
    </recommendedName>
</protein>
<keyword evidence="2" id="KW-0929">Antimicrobial</keyword>
<evidence type="ECO:0000256" key="1">
    <source>
        <dbReference type="ARBA" id="ARBA00006722"/>
    </source>
</evidence>
<dbReference type="PANTHER" id="PTHR33830">
    <property type="entry name" value="DEFENSIN-LIKE PROTEIN 184-RELATED"/>
    <property type="match status" value="1"/>
</dbReference>
<evidence type="ECO:0000256" key="4">
    <source>
        <dbReference type="ARBA" id="ARBA00022821"/>
    </source>
</evidence>
<dbReference type="AlphaFoldDB" id="A0A8X7TGV6"/>
<evidence type="ECO:0000313" key="7">
    <source>
        <dbReference type="Proteomes" id="UP000886595"/>
    </source>
</evidence>
<dbReference type="GO" id="GO:0050832">
    <property type="term" value="P:defense response to fungus"/>
    <property type="evidence" value="ECO:0007669"/>
    <property type="project" value="UniProtKB-KW"/>
</dbReference>
<dbReference type="Pfam" id="PF07333">
    <property type="entry name" value="SLR1-BP"/>
    <property type="match status" value="1"/>
</dbReference>
<organism evidence="6 7">
    <name type="scientific">Brassica carinata</name>
    <name type="common">Ethiopian mustard</name>
    <name type="synonym">Abyssinian cabbage</name>
    <dbReference type="NCBI Taxonomy" id="52824"/>
    <lineage>
        <taxon>Eukaryota</taxon>
        <taxon>Viridiplantae</taxon>
        <taxon>Streptophyta</taxon>
        <taxon>Embryophyta</taxon>
        <taxon>Tracheophyta</taxon>
        <taxon>Spermatophyta</taxon>
        <taxon>Magnoliopsida</taxon>
        <taxon>eudicotyledons</taxon>
        <taxon>Gunneridae</taxon>
        <taxon>Pentapetalae</taxon>
        <taxon>rosids</taxon>
        <taxon>malvids</taxon>
        <taxon>Brassicales</taxon>
        <taxon>Brassicaceae</taxon>
        <taxon>Brassiceae</taxon>
        <taxon>Brassica</taxon>
    </lineage>
</organism>
<reference evidence="6 7" key="1">
    <citation type="submission" date="2020-02" db="EMBL/GenBank/DDBJ databases">
        <authorList>
            <person name="Ma Q."/>
            <person name="Huang Y."/>
            <person name="Song X."/>
            <person name="Pei D."/>
        </authorList>
    </citation>
    <scope>NUCLEOTIDE SEQUENCE [LARGE SCALE GENOMIC DNA]</scope>
    <source>
        <strain evidence="6">Sxm20200214</strain>
        <tissue evidence="6">Leaf</tissue>
    </source>
</reference>
<dbReference type="OrthoDB" id="1074522at2759"/>
<keyword evidence="7" id="KW-1185">Reference proteome</keyword>
<dbReference type="GO" id="GO:0031640">
    <property type="term" value="P:killing of cells of another organism"/>
    <property type="evidence" value="ECO:0007669"/>
    <property type="project" value="UniProtKB-KW"/>
</dbReference>
<accession>A0A8X7TGV6</accession>
<evidence type="ECO:0000313" key="6">
    <source>
        <dbReference type="EMBL" id="KAG2241620.1"/>
    </source>
</evidence>
<sequence length="74" mass="8420">MTKVNYSIFVFRYTFKPMKIGVGQKRCHKTIDAANFCQISNCRLHCFSQLNGVGKCFDDPKVPLKSNCGCTYNC</sequence>
<name>A0A8X7TGV6_BRACI</name>
<dbReference type="InterPro" id="IPR010851">
    <property type="entry name" value="DEFL"/>
</dbReference>
<evidence type="ECO:0000256" key="3">
    <source>
        <dbReference type="ARBA" id="ARBA00022577"/>
    </source>
</evidence>
<gene>
    <name evidence="6" type="ORF">Bca52824_090193</name>
</gene>
<comment type="similarity">
    <text evidence="1">Belongs to the DEFL family.</text>
</comment>
<dbReference type="EMBL" id="JAAMPC010000864">
    <property type="protein sequence ID" value="KAG2241620.1"/>
    <property type="molecule type" value="Genomic_DNA"/>
</dbReference>
<evidence type="ECO:0008006" key="8">
    <source>
        <dbReference type="Google" id="ProtNLM"/>
    </source>
</evidence>
<dbReference type="Proteomes" id="UP000886595">
    <property type="component" value="Unassembled WGS sequence"/>
</dbReference>
<comment type="caution">
    <text evidence="6">The sequence shown here is derived from an EMBL/GenBank/DDBJ whole genome shotgun (WGS) entry which is preliminary data.</text>
</comment>
<proteinExistence type="inferred from homology"/>
<evidence type="ECO:0000256" key="2">
    <source>
        <dbReference type="ARBA" id="ARBA00022529"/>
    </source>
</evidence>
<keyword evidence="5" id="KW-1015">Disulfide bond</keyword>
<evidence type="ECO:0000256" key="5">
    <source>
        <dbReference type="ARBA" id="ARBA00023157"/>
    </source>
</evidence>